<dbReference type="Proteomes" id="UP000017127">
    <property type="component" value="Unassembled WGS sequence"/>
</dbReference>
<protein>
    <submittedName>
        <fullName evidence="1">Uncharacterized protein</fullName>
    </submittedName>
</protein>
<accession>U7QEU5</accession>
<dbReference type="AlphaFoldDB" id="U7QEU5"/>
<keyword evidence="2" id="KW-1185">Reference proteome</keyword>
<evidence type="ECO:0000313" key="2">
    <source>
        <dbReference type="Proteomes" id="UP000017127"/>
    </source>
</evidence>
<gene>
    <name evidence="1" type="ORF">M595_3560</name>
</gene>
<dbReference type="EMBL" id="AUZM01000036">
    <property type="protein sequence ID" value="ERT06459.1"/>
    <property type="molecule type" value="Genomic_DNA"/>
</dbReference>
<organism evidence="1 2">
    <name type="scientific">Lyngbya aestuarii BL J</name>
    <dbReference type="NCBI Taxonomy" id="1348334"/>
    <lineage>
        <taxon>Bacteria</taxon>
        <taxon>Bacillati</taxon>
        <taxon>Cyanobacteriota</taxon>
        <taxon>Cyanophyceae</taxon>
        <taxon>Oscillatoriophycideae</taxon>
        <taxon>Oscillatoriales</taxon>
        <taxon>Microcoleaceae</taxon>
        <taxon>Lyngbya</taxon>
    </lineage>
</organism>
<sequence length="38" mass="4102">MERLVIEEVKLALPDCFNPLAGNLALESPAIASTKHIP</sequence>
<reference evidence="1 2" key="1">
    <citation type="journal article" date="2013" name="Front. Microbiol.">
        <title>Comparative genomic analyses of the cyanobacterium, Lyngbya aestuarii BL J, a powerful hydrogen producer.</title>
        <authorList>
            <person name="Kothari A."/>
            <person name="Vaughn M."/>
            <person name="Garcia-Pichel F."/>
        </authorList>
    </citation>
    <scope>NUCLEOTIDE SEQUENCE [LARGE SCALE GENOMIC DNA]</scope>
    <source>
        <strain evidence="1 2">BL J</strain>
    </source>
</reference>
<name>U7QEU5_9CYAN</name>
<proteinExistence type="predicted"/>
<evidence type="ECO:0000313" key="1">
    <source>
        <dbReference type="EMBL" id="ERT06459.1"/>
    </source>
</evidence>
<comment type="caution">
    <text evidence="1">The sequence shown here is derived from an EMBL/GenBank/DDBJ whole genome shotgun (WGS) entry which is preliminary data.</text>
</comment>